<dbReference type="Pfam" id="PF12804">
    <property type="entry name" value="NTP_transf_3"/>
    <property type="match status" value="1"/>
</dbReference>
<dbReference type="GO" id="GO:0016779">
    <property type="term" value="F:nucleotidyltransferase activity"/>
    <property type="evidence" value="ECO:0007669"/>
    <property type="project" value="UniProtKB-ARBA"/>
</dbReference>
<dbReference type="AlphaFoldDB" id="A0A9D7SFM8"/>
<evidence type="ECO:0000313" key="3">
    <source>
        <dbReference type="Proteomes" id="UP000886657"/>
    </source>
</evidence>
<accession>A0A9D7SFM8</accession>
<sequence>MGGPKALLTLGGETLLRRAAKITLAAGCSPVIAVVGPWESGLGDLEVQAIVNAEAQEGMASSIRTGIAALPEAVEAVLILTVDQPGVNADLIRGLLSLGAMDPARAVACAYGGSLGVPALLPRRLFPELLALRGDQGAKAILLREQAVALPFPAGTLDLDTPEDLERLRRLSRALPG</sequence>
<comment type="caution">
    <text evidence="2">The sequence shown here is derived from an EMBL/GenBank/DDBJ whole genome shotgun (WGS) entry which is preliminary data.</text>
</comment>
<dbReference type="PANTHER" id="PTHR43777">
    <property type="entry name" value="MOLYBDENUM COFACTOR CYTIDYLYLTRANSFERASE"/>
    <property type="match status" value="1"/>
</dbReference>
<dbReference type="PANTHER" id="PTHR43777:SF1">
    <property type="entry name" value="MOLYBDENUM COFACTOR CYTIDYLYLTRANSFERASE"/>
    <property type="match status" value="1"/>
</dbReference>
<dbReference type="InterPro" id="IPR029044">
    <property type="entry name" value="Nucleotide-diphossugar_trans"/>
</dbReference>
<evidence type="ECO:0000259" key="1">
    <source>
        <dbReference type="Pfam" id="PF12804"/>
    </source>
</evidence>
<reference evidence="2" key="1">
    <citation type="submission" date="2020-10" db="EMBL/GenBank/DDBJ databases">
        <title>Connecting structure to function with the recovery of over 1000 high-quality activated sludge metagenome-assembled genomes encoding full-length rRNA genes using long-read sequencing.</title>
        <authorList>
            <person name="Singleton C.M."/>
            <person name="Petriglieri F."/>
            <person name="Kristensen J.M."/>
            <person name="Kirkegaard R.H."/>
            <person name="Michaelsen T.Y."/>
            <person name="Andersen M.H."/>
            <person name="Karst S.M."/>
            <person name="Dueholm M.S."/>
            <person name="Nielsen P.H."/>
            <person name="Albertsen M."/>
        </authorList>
    </citation>
    <scope>NUCLEOTIDE SEQUENCE</scope>
    <source>
        <strain evidence="2">Skiv_18-Q3-R9-52_MAXAC.067</strain>
    </source>
</reference>
<organism evidence="2 3">
    <name type="scientific">Candidatus Geothrix skivensis</name>
    <dbReference type="NCBI Taxonomy" id="2954439"/>
    <lineage>
        <taxon>Bacteria</taxon>
        <taxon>Pseudomonadati</taxon>
        <taxon>Acidobacteriota</taxon>
        <taxon>Holophagae</taxon>
        <taxon>Holophagales</taxon>
        <taxon>Holophagaceae</taxon>
        <taxon>Geothrix</taxon>
    </lineage>
</organism>
<name>A0A9D7SFM8_9BACT</name>
<dbReference type="Gene3D" id="3.90.550.10">
    <property type="entry name" value="Spore Coat Polysaccharide Biosynthesis Protein SpsA, Chain A"/>
    <property type="match status" value="1"/>
</dbReference>
<evidence type="ECO:0000313" key="2">
    <source>
        <dbReference type="EMBL" id="MBK9795951.1"/>
    </source>
</evidence>
<feature type="domain" description="MobA-like NTP transferase" evidence="1">
    <location>
        <begin position="1"/>
        <end position="145"/>
    </location>
</feature>
<protein>
    <submittedName>
        <fullName evidence="2">Nucleotidyltransferase family protein</fullName>
    </submittedName>
</protein>
<dbReference type="InterPro" id="IPR025877">
    <property type="entry name" value="MobA-like_NTP_Trfase"/>
</dbReference>
<dbReference type="Proteomes" id="UP000886657">
    <property type="component" value="Unassembled WGS sequence"/>
</dbReference>
<dbReference type="CDD" id="cd04182">
    <property type="entry name" value="GT_2_like_f"/>
    <property type="match status" value="1"/>
</dbReference>
<gene>
    <name evidence="2" type="ORF">IPP58_05560</name>
</gene>
<dbReference type="EMBL" id="JADKIO010000005">
    <property type="protein sequence ID" value="MBK9795951.1"/>
    <property type="molecule type" value="Genomic_DNA"/>
</dbReference>
<dbReference type="SUPFAM" id="SSF53448">
    <property type="entry name" value="Nucleotide-diphospho-sugar transferases"/>
    <property type="match status" value="1"/>
</dbReference>
<proteinExistence type="predicted"/>